<evidence type="ECO:0000256" key="9">
    <source>
        <dbReference type="ARBA" id="ARBA00022722"/>
    </source>
</evidence>
<feature type="binding site" evidence="14 15">
    <location>
        <position position="81"/>
    </location>
    <ligand>
        <name>a divalent metal cation</name>
        <dbReference type="ChEBI" id="CHEBI:60240"/>
    </ligand>
</feature>
<protein>
    <recommendedName>
        <fullName evidence="7 14">Ribonuclease HII</fullName>
        <shortName evidence="14">RNase HII</shortName>
        <ecNumber evidence="6 14">3.1.26.4</ecNumber>
    </recommendedName>
</protein>
<evidence type="ECO:0000256" key="2">
    <source>
        <dbReference type="ARBA" id="ARBA00001946"/>
    </source>
</evidence>
<dbReference type="GO" id="GO:0030145">
    <property type="term" value="F:manganese ion binding"/>
    <property type="evidence" value="ECO:0007669"/>
    <property type="project" value="UniProtKB-UniRule"/>
</dbReference>
<dbReference type="NCBIfam" id="NF000595">
    <property type="entry name" value="PRK00015.1-3"/>
    <property type="match status" value="1"/>
</dbReference>
<dbReference type="GO" id="GO:0043137">
    <property type="term" value="P:DNA replication, removal of RNA primer"/>
    <property type="evidence" value="ECO:0007669"/>
    <property type="project" value="TreeGrafter"/>
</dbReference>
<dbReference type="InterPro" id="IPR024567">
    <property type="entry name" value="RNase_HII/HIII_dom"/>
</dbReference>
<evidence type="ECO:0000256" key="5">
    <source>
        <dbReference type="ARBA" id="ARBA00007383"/>
    </source>
</evidence>
<gene>
    <name evidence="14" type="primary">rnhB</name>
    <name evidence="18" type="ORF">LOSG293_060010</name>
</gene>
<dbReference type="SUPFAM" id="SSF53098">
    <property type="entry name" value="Ribonuclease H-like"/>
    <property type="match status" value="1"/>
</dbReference>
<dbReference type="HAMAP" id="MF_00052_B">
    <property type="entry name" value="RNase_HII_B"/>
    <property type="match status" value="1"/>
</dbReference>
<dbReference type="InterPro" id="IPR022898">
    <property type="entry name" value="RNase_HII"/>
</dbReference>
<evidence type="ECO:0000256" key="11">
    <source>
        <dbReference type="ARBA" id="ARBA00022759"/>
    </source>
</evidence>
<evidence type="ECO:0000256" key="16">
    <source>
        <dbReference type="RuleBase" id="RU003515"/>
    </source>
</evidence>
<evidence type="ECO:0000256" key="6">
    <source>
        <dbReference type="ARBA" id="ARBA00012180"/>
    </source>
</evidence>
<comment type="cofactor">
    <cofactor evidence="14 15">
        <name>Mn(2+)</name>
        <dbReference type="ChEBI" id="CHEBI:29035"/>
    </cofactor>
    <cofactor evidence="14 15">
        <name>Mg(2+)</name>
        <dbReference type="ChEBI" id="CHEBI:18420"/>
    </cofactor>
    <text evidence="14 15">Manganese or magnesium. Binds 1 divalent metal ion per monomer in the absence of substrate. May bind a second metal ion after substrate binding.</text>
</comment>
<dbReference type="PROSITE" id="PS51975">
    <property type="entry name" value="RNASE_H_2"/>
    <property type="match status" value="1"/>
</dbReference>
<evidence type="ECO:0000256" key="3">
    <source>
        <dbReference type="ARBA" id="ARBA00004065"/>
    </source>
</evidence>
<evidence type="ECO:0000313" key="19">
    <source>
        <dbReference type="Proteomes" id="UP000028700"/>
    </source>
</evidence>
<organism evidence="18 19">
    <name type="scientific">Secundilactobacillus oryzae JCM 18671</name>
    <dbReference type="NCBI Taxonomy" id="1291743"/>
    <lineage>
        <taxon>Bacteria</taxon>
        <taxon>Bacillati</taxon>
        <taxon>Bacillota</taxon>
        <taxon>Bacilli</taxon>
        <taxon>Lactobacillales</taxon>
        <taxon>Lactobacillaceae</taxon>
        <taxon>Secundilactobacillus</taxon>
    </lineage>
</organism>
<evidence type="ECO:0000256" key="4">
    <source>
        <dbReference type="ARBA" id="ARBA00004496"/>
    </source>
</evidence>
<dbReference type="PANTHER" id="PTHR10954:SF18">
    <property type="entry name" value="RIBONUCLEASE HII"/>
    <property type="match status" value="1"/>
</dbReference>
<dbReference type="FunFam" id="3.30.420.10:FF:000006">
    <property type="entry name" value="Ribonuclease HII"/>
    <property type="match status" value="1"/>
</dbReference>
<dbReference type="NCBIfam" id="NF000594">
    <property type="entry name" value="PRK00015.1-1"/>
    <property type="match status" value="1"/>
</dbReference>
<dbReference type="PANTHER" id="PTHR10954">
    <property type="entry name" value="RIBONUCLEASE H2 SUBUNIT A"/>
    <property type="match status" value="1"/>
</dbReference>
<dbReference type="GO" id="GO:0032299">
    <property type="term" value="C:ribonuclease H2 complex"/>
    <property type="evidence" value="ECO:0007669"/>
    <property type="project" value="TreeGrafter"/>
</dbReference>
<comment type="similarity">
    <text evidence="5 14 16">Belongs to the RNase HII family.</text>
</comment>
<dbReference type="STRING" id="1291743.LOSG293_060010"/>
<dbReference type="GO" id="GO:0005737">
    <property type="term" value="C:cytoplasm"/>
    <property type="evidence" value="ECO:0007669"/>
    <property type="project" value="UniProtKB-SubCell"/>
</dbReference>
<feature type="domain" description="RNase H type-2" evidence="17">
    <location>
        <begin position="74"/>
        <end position="262"/>
    </location>
</feature>
<comment type="cofactor">
    <cofactor evidence="2">
        <name>Mg(2+)</name>
        <dbReference type="ChEBI" id="CHEBI:18420"/>
    </cofactor>
</comment>
<comment type="catalytic activity">
    <reaction evidence="1 14 15 16">
        <text>Endonucleolytic cleavage to 5'-phosphomonoester.</text>
        <dbReference type="EC" id="3.1.26.4"/>
    </reaction>
</comment>
<keyword evidence="9 14" id="KW-0540">Nuclease</keyword>
<dbReference type="OrthoDB" id="9803420at2"/>
<dbReference type="GO" id="GO:0003723">
    <property type="term" value="F:RNA binding"/>
    <property type="evidence" value="ECO:0007669"/>
    <property type="project" value="UniProtKB-UniRule"/>
</dbReference>
<dbReference type="EC" id="3.1.26.4" evidence="6 14"/>
<name>A0A081BH79_9LACO</name>
<comment type="subcellular location">
    <subcellularLocation>
        <location evidence="4 14">Cytoplasm</location>
    </subcellularLocation>
</comment>
<evidence type="ECO:0000256" key="10">
    <source>
        <dbReference type="ARBA" id="ARBA00022723"/>
    </source>
</evidence>
<evidence type="ECO:0000256" key="8">
    <source>
        <dbReference type="ARBA" id="ARBA00022490"/>
    </source>
</evidence>
<evidence type="ECO:0000256" key="1">
    <source>
        <dbReference type="ARBA" id="ARBA00000077"/>
    </source>
</evidence>
<dbReference type="RefSeq" id="WP_034526656.1">
    <property type="nucleotide sequence ID" value="NZ_BBJM01000006.1"/>
</dbReference>
<comment type="caution">
    <text evidence="18">The sequence shown here is derived from an EMBL/GenBank/DDBJ whole genome shotgun (WGS) entry which is preliminary data.</text>
</comment>
<feature type="binding site" evidence="14 15">
    <location>
        <position position="172"/>
    </location>
    <ligand>
        <name>a divalent metal cation</name>
        <dbReference type="ChEBI" id="CHEBI:60240"/>
    </ligand>
</feature>
<evidence type="ECO:0000313" key="18">
    <source>
        <dbReference type="EMBL" id="GAK47397.1"/>
    </source>
</evidence>
<evidence type="ECO:0000256" key="12">
    <source>
        <dbReference type="ARBA" id="ARBA00022801"/>
    </source>
</evidence>
<dbReference type="InterPro" id="IPR036397">
    <property type="entry name" value="RNaseH_sf"/>
</dbReference>
<evidence type="ECO:0000256" key="15">
    <source>
        <dbReference type="PROSITE-ProRule" id="PRU01319"/>
    </source>
</evidence>
<dbReference type="eggNOG" id="COG0164">
    <property type="taxonomic scope" value="Bacteria"/>
</dbReference>
<dbReference type="CDD" id="cd07182">
    <property type="entry name" value="RNase_HII_bacteria_HII_like"/>
    <property type="match status" value="1"/>
</dbReference>
<dbReference type="EMBL" id="BBJM01000006">
    <property type="protein sequence ID" value="GAK47397.1"/>
    <property type="molecule type" value="Genomic_DNA"/>
</dbReference>
<reference evidence="18" key="1">
    <citation type="journal article" date="2014" name="Genome Announc.">
        <title>Draft Genome Sequence of Lactobacillus oryzae Strain SG293T.</title>
        <authorList>
            <person name="Tanizawa Y."/>
            <person name="Fujisawa T."/>
            <person name="Mochizuki T."/>
            <person name="Kaminuma E."/>
            <person name="Nakamura Y."/>
            <person name="Tohno M."/>
        </authorList>
    </citation>
    <scope>NUCLEOTIDE SEQUENCE [LARGE SCALE GENOMIC DNA]</scope>
    <source>
        <strain evidence="18">SG293</strain>
    </source>
</reference>
<proteinExistence type="inferred from homology"/>
<keyword evidence="11 14" id="KW-0255">Endonuclease</keyword>
<dbReference type="InterPro" id="IPR012337">
    <property type="entry name" value="RNaseH-like_sf"/>
</dbReference>
<dbReference type="GO" id="GO:0004523">
    <property type="term" value="F:RNA-DNA hybrid ribonuclease activity"/>
    <property type="evidence" value="ECO:0007669"/>
    <property type="project" value="UniProtKB-UniRule"/>
</dbReference>
<feature type="binding site" evidence="14 15">
    <location>
        <position position="80"/>
    </location>
    <ligand>
        <name>a divalent metal cation</name>
        <dbReference type="ChEBI" id="CHEBI:60240"/>
    </ligand>
</feature>
<dbReference type="Gene3D" id="3.30.420.10">
    <property type="entry name" value="Ribonuclease H-like superfamily/Ribonuclease H"/>
    <property type="match status" value="1"/>
</dbReference>
<dbReference type="AlphaFoldDB" id="A0A081BH79"/>
<comment type="function">
    <text evidence="3 14 16">Endonuclease that specifically degrades the RNA of RNA-DNA hybrids.</text>
</comment>
<keyword evidence="12 14" id="KW-0378">Hydrolase</keyword>
<dbReference type="Proteomes" id="UP000028700">
    <property type="component" value="Unassembled WGS sequence"/>
</dbReference>
<accession>A0A081BH79</accession>
<dbReference type="InterPro" id="IPR001352">
    <property type="entry name" value="RNase_HII/HIII"/>
</dbReference>
<evidence type="ECO:0000256" key="7">
    <source>
        <dbReference type="ARBA" id="ARBA00019179"/>
    </source>
</evidence>
<evidence type="ECO:0000259" key="17">
    <source>
        <dbReference type="PROSITE" id="PS51975"/>
    </source>
</evidence>
<keyword evidence="19" id="KW-1185">Reference proteome</keyword>
<dbReference type="Pfam" id="PF01351">
    <property type="entry name" value="RNase_HII"/>
    <property type="match status" value="1"/>
</dbReference>
<evidence type="ECO:0000256" key="13">
    <source>
        <dbReference type="ARBA" id="ARBA00023211"/>
    </source>
</evidence>
<keyword evidence="13 14" id="KW-0464">Manganese</keyword>
<sequence length="262" mass="28997">MTDSKQPIREIKALLQNVTQLDDSNLALYQNDERVGVQKLIVQTQKRIQAAALLEQQFQERLRYERHFWENGIEFVAGVDEVGRGPLAGPVVTGAVILPHDFDIPLVNDSKQLTHAERERLFPLILEQAVSVSIGVASSQLIDDINIYEATRVAMKQVVERLSVQPQQIIVDAMQIDVPIQQTRLIKGDAKSASVSAASIVAKVYRDHLMALYDVIYPGYAFAANAGYGTKDHLSGLASLGVTPIHRKSFSPVSKQLNVSRS</sequence>
<keyword evidence="8 14" id="KW-0963">Cytoplasm</keyword>
<dbReference type="GO" id="GO:0006298">
    <property type="term" value="P:mismatch repair"/>
    <property type="evidence" value="ECO:0007669"/>
    <property type="project" value="TreeGrafter"/>
</dbReference>
<keyword evidence="10 14" id="KW-0479">Metal-binding</keyword>
<evidence type="ECO:0000256" key="14">
    <source>
        <dbReference type="HAMAP-Rule" id="MF_00052"/>
    </source>
</evidence>